<evidence type="ECO:0000313" key="1">
    <source>
        <dbReference type="EMBL" id="ADK85284.1"/>
    </source>
</evidence>
<dbReference type="KEGG" id="dbr:Deba_1919"/>
<keyword evidence="2" id="KW-1185">Reference proteome</keyword>
<dbReference type="STRING" id="644282.Deba_1919"/>
<name>E1QL19_DESB2</name>
<dbReference type="RefSeq" id="WP_013258725.1">
    <property type="nucleotide sequence ID" value="NC_014365.1"/>
</dbReference>
<dbReference type="EMBL" id="CP002085">
    <property type="protein sequence ID" value="ADK85284.1"/>
    <property type="molecule type" value="Genomic_DNA"/>
</dbReference>
<gene>
    <name evidence="1" type="ordered locus">Deba_1919</name>
</gene>
<dbReference type="OrthoDB" id="5457538at2"/>
<organism evidence="1 2">
    <name type="scientific">Desulfarculus baarsii (strain ATCC 33931 / DSM 2075 / LMG 7858 / VKM B-1802 / 2st14)</name>
    <dbReference type="NCBI Taxonomy" id="644282"/>
    <lineage>
        <taxon>Bacteria</taxon>
        <taxon>Pseudomonadati</taxon>
        <taxon>Thermodesulfobacteriota</taxon>
        <taxon>Desulfarculia</taxon>
        <taxon>Desulfarculales</taxon>
        <taxon>Desulfarculaceae</taxon>
        <taxon>Desulfarculus</taxon>
    </lineage>
</organism>
<dbReference type="HOGENOM" id="CLU_188983_0_0_7"/>
<protein>
    <submittedName>
        <fullName evidence="1">Cytoplasmic protein</fullName>
    </submittedName>
</protein>
<proteinExistence type="predicted"/>
<accession>E1QL19</accession>
<dbReference type="Proteomes" id="UP000009047">
    <property type="component" value="Chromosome"/>
</dbReference>
<reference evidence="1 2" key="1">
    <citation type="journal article" date="2010" name="Stand. Genomic Sci.">
        <title>Complete genome sequence of Desulfarculus baarsii type strain (2st14).</title>
        <authorList>
            <person name="Sun H."/>
            <person name="Spring S."/>
            <person name="Lapidus A."/>
            <person name="Davenport K."/>
            <person name="Del Rio T.G."/>
            <person name="Tice H."/>
            <person name="Nolan M."/>
            <person name="Copeland A."/>
            <person name="Cheng J.F."/>
            <person name="Lucas S."/>
            <person name="Tapia R."/>
            <person name="Goodwin L."/>
            <person name="Pitluck S."/>
            <person name="Ivanova N."/>
            <person name="Pagani I."/>
            <person name="Mavromatis K."/>
            <person name="Ovchinnikova G."/>
            <person name="Pati A."/>
            <person name="Chen A."/>
            <person name="Palaniappan K."/>
            <person name="Hauser L."/>
            <person name="Chang Y.J."/>
            <person name="Jeffries C.D."/>
            <person name="Detter J.C."/>
            <person name="Han C."/>
            <person name="Rohde M."/>
            <person name="Brambilla E."/>
            <person name="Goker M."/>
            <person name="Woyke T."/>
            <person name="Bristow J."/>
            <person name="Eisen J.A."/>
            <person name="Markowitz V."/>
            <person name="Hugenholtz P."/>
            <person name="Kyrpides N.C."/>
            <person name="Klenk H.P."/>
            <person name="Land M."/>
        </authorList>
    </citation>
    <scope>NUCLEOTIDE SEQUENCE [LARGE SCALE GENOMIC DNA]</scope>
    <source>
        <strain evidence="2">ATCC 33931 / DSM 2075 / LMG 7858 / VKM B-1802 / 2st14</strain>
    </source>
</reference>
<evidence type="ECO:0000313" key="2">
    <source>
        <dbReference type="Proteomes" id="UP000009047"/>
    </source>
</evidence>
<dbReference type="AlphaFoldDB" id="E1QL19"/>
<sequence>MKDKLDRLADQVLTLDDHELSQLLPDIQKRMQHCDHSPEWERSVVAFFLINAMRFKNNAALRCSQAAPPSEERPRLRLVK</sequence>